<dbReference type="PANTHER" id="PTHR48085:SF5">
    <property type="entry name" value="CADMIUM_ZINC-TRANSPORTING ATPASE HMA4-RELATED"/>
    <property type="match status" value="1"/>
</dbReference>
<feature type="transmembrane region" description="Helical" evidence="10">
    <location>
        <begin position="572"/>
        <end position="591"/>
    </location>
</feature>
<dbReference type="OrthoDB" id="9814270at2"/>
<dbReference type="EMBL" id="LT629780">
    <property type="protein sequence ID" value="SDT87306.1"/>
    <property type="molecule type" value="Genomic_DNA"/>
</dbReference>
<keyword evidence="10" id="KW-0547">Nucleotide-binding</keyword>
<evidence type="ECO:0000256" key="9">
    <source>
        <dbReference type="ARBA" id="ARBA00047308"/>
    </source>
</evidence>
<protein>
    <recommendedName>
        <fullName evidence="8">P-type Zn(2+) transporter</fullName>
        <ecNumber evidence="8">7.2.2.12</ecNumber>
    </recommendedName>
</protein>
<dbReference type="SUPFAM" id="SSF81653">
    <property type="entry name" value="Calcium ATPase, transduction domain A"/>
    <property type="match status" value="1"/>
</dbReference>
<reference evidence="14" key="1">
    <citation type="submission" date="2016-10" db="EMBL/GenBank/DDBJ databases">
        <authorList>
            <person name="Varghese N."/>
            <person name="Submissions S."/>
        </authorList>
    </citation>
    <scope>NUCLEOTIDE SEQUENCE [LARGE SCALE GENOMIC DNA]</scope>
    <source>
        <strain evidence="14">CCTCC 2012022</strain>
    </source>
</reference>
<accession>A0A1H2DWS2</accession>
<dbReference type="Gene3D" id="3.40.50.1000">
    <property type="entry name" value="HAD superfamily/HAD-like"/>
    <property type="match status" value="1"/>
</dbReference>
<dbReference type="InterPro" id="IPR008250">
    <property type="entry name" value="ATPase_P-typ_transduc_dom_A_sf"/>
</dbReference>
<dbReference type="Gene3D" id="2.70.150.10">
    <property type="entry name" value="Calcium-transporting ATPase, cytoplasmic transduction domain A"/>
    <property type="match status" value="1"/>
</dbReference>
<name>A0A1H2DWS2_9GAMM</name>
<dbReference type="CDD" id="cd12108">
    <property type="entry name" value="Hr-like"/>
    <property type="match status" value="1"/>
</dbReference>
<feature type="transmembrane region" description="Helical" evidence="10">
    <location>
        <begin position="262"/>
        <end position="282"/>
    </location>
</feature>
<comment type="similarity">
    <text evidence="2 10">Belongs to the cation transport ATPase (P-type) (TC 3.A.3) family. Type IB subfamily.</text>
</comment>
<dbReference type="Proteomes" id="UP000243063">
    <property type="component" value="Chromosome I"/>
</dbReference>
<dbReference type="InterPro" id="IPR012312">
    <property type="entry name" value="Hemerythrin-like"/>
</dbReference>
<keyword evidence="6 10" id="KW-1133">Transmembrane helix</keyword>
<keyword evidence="10" id="KW-1003">Cell membrane</keyword>
<dbReference type="EC" id="7.2.2.12" evidence="8"/>
<dbReference type="GO" id="GO:0015086">
    <property type="term" value="F:cadmium ion transmembrane transporter activity"/>
    <property type="evidence" value="ECO:0007669"/>
    <property type="project" value="TreeGrafter"/>
</dbReference>
<keyword evidence="4 10" id="KW-0479">Metal-binding</keyword>
<feature type="domain" description="Hemerythrin-like" evidence="12">
    <location>
        <begin position="630"/>
        <end position="760"/>
    </location>
</feature>
<organism evidence="13 14">
    <name type="scientific">Geopseudomonas guangdongensis</name>
    <dbReference type="NCBI Taxonomy" id="1245526"/>
    <lineage>
        <taxon>Bacteria</taxon>
        <taxon>Pseudomonadati</taxon>
        <taxon>Pseudomonadota</taxon>
        <taxon>Gammaproteobacteria</taxon>
        <taxon>Pseudomonadales</taxon>
        <taxon>Pseudomonadaceae</taxon>
        <taxon>Geopseudomonas</taxon>
    </lineage>
</organism>
<dbReference type="NCBIfam" id="TIGR01494">
    <property type="entry name" value="ATPase_P-type"/>
    <property type="match status" value="2"/>
</dbReference>
<evidence type="ECO:0000256" key="2">
    <source>
        <dbReference type="ARBA" id="ARBA00006024"/>
    </source>
</evidence>
<dbReference type="SUPFAM" id="SSF56784">
    <property type="entry name" value="HAD-like"/>
    <property type="match status" value="1"/>
</dbReference>
<dbReference type="GO" id="GO:0005524">
    <property type="term" value="F:ATP binding"/>
    <property type="evidence" value="ECO:0007669"/>
    <property type="project" value="UniProtKB-UniRule"/>
</dbReference>
<gene>
    <name evidence="13" type="ORF">SAMN05216580_0077</name>
</gene>
<evidence type="ECO:0000256" key="8">
    <source>
        <dbReference type="ARBA" id="ARBA00039097"/>
    </source>
</evidence>
<evidence type="ECO:0000256" key="5">
    <source>
        <dbReference type="ARBA" id="ARBA00022967"/>
    </source>
</evidence>
<dbReference type="SFLD" id="SFLDF00027">
    <property type="entry name" value="p-type_atpase"/>
    <property type="match status" value="1"/>
</dbReference>
<feature type="transmembrane region" description="Helical" evidence="10">
    <location>
        <begin position="237"/>
        <end position="256"/>
    </location>
</feature>
<keyword evidence="7 10" id="KW-0472">Membrane</keyword>
<dbReference type="InterPro" id="IPR036412">
    <property type="entry name" value="HAD-like_sf"/>
</dbReference>
<evidence type="ECO:0000259" key="11">
    <source>
        <dbReference type="Pfam" id="PF00122"/>
    </source>
</evidence>
<evidence type="ECO:0000256" key="4">
    <source>
        <dbReference type="ARBA" id="ARBA00022723"/>
    </source>
</evidence>
<dbReference type="PRINTS" id="PR00119">
    <property type="entry name" value="CATATPASE"/>
</dbReference>
<dbReference type="InterPro" id="IPR027256">
    <property type="entry name" value="P-typ_ATPase_IB"/>
</dbReference>
<comment type="subcellular location">
    <subcellularLocation>
        <location evidence="10">Cell membrane</location>
    </subcellularLocation>
    <subcellularLocation>
        <location evidence="1">Membrane</location>
    </subcellularLocation>
</comment>
<keyword evidence="10" id="KW-0067">ATP-binding</keyword>
<dbReference type="InterPro" id="IPR001757">
    <property type="entry name" value="P_typ_ATPase"/>
</dbReference>
<dbReference type="AlphaFoldDB" id="A0A1H2DWS2"/>
<keyword evidence="5" id="KW-1278">Translocase</keyword>
<dbReference type="NCBIfam" id="TIGR01525">
    <property type="entry name" value="ATPase-IB_hvy"/>
    <property type="match status" value="1"/>
</dbReference>
<dbReference type="STRING" id="1245526.SAMN05216580_0077"/>
<evidence type="ECO:0000256" key="10">
    <source>
        <dbReference type="RuleBase" id="RU362081"/>
    </source>
</evidence>
<dbReference type="SFLD" id="SFLDS00003">
    <property type="entry name" value="Haloacid_Dehalogenase"/>
    <property type="match status" value="1"/>
</dbReference>
<evidence type="ECO:0000256" key="6">
    <source>
        <dbReference type="ARBA" id="ARBA00022989"/>
    </source>
</evidence>
<dbReference type="InterPro" id="IPR023298">
    <property type="entry name" value="ATPase_P-typ_TM_dom_sf"/>
</dbReference>
<keyword evidence="14" id="KW-1185">Reference proteome</keyword>
<dbReference type="SUPFAM" id="SSF81665">
    <property type="entry name" value="Calcium ATPase, transmembrane domain M"/>
    <property type="match status" value="1"/>
</dbReference>
<feature type="domain" description="P-type ATPase A" evidence="11">
    <location>
        <begin position="122"/>
        <end position="221"/>
    </location>
</feature>
<evidence type="ECO:0000256" key="3">
    <source>
        <dbReference type="ARBA" id="ARBA00022692"/>
    </source>
</evidence>
<dbReference type="Gene3D" id="1.20.120.520">
    <property type="entry name" value="nmb1532 protein domain like"/>
    <property type="match status" value="1"/>
</dbReference>
<evidence type="ECO:0000256" key="7">
    <source>
        <dbReference type="ARBA" id="ARBA00023136"/>
    </source>
</evidence>
<evidence type="ECO:0000256" key="1">
    <source>
        <dbReference type="ARBA" id="ARBA00004370"/>
    </source>
</evidence>
<dbReference type="InterPro" id="IPR059000">
    <property type="entry name" value="ATPase_P-type_domA"/>
</dbReference>
<comment type="catalytic activity">
    <reaction evidence="9">
        <text>Zn(2+)(in) + ATP + H2O = Zn(2+)(out) + ADP + phosphate + H(+)</text>
        <dbReference type="Rhea" id="RHEA:20621"/>
        <dbReference type="ChEBI" id="CHEBI:15377"/>
        <dbReference type="ChEBI" id="CHEBI:15378"/>
        <dbReference type="ChEBI" id="CHEBI:29105"/>
        <dbReference type="ChEBI" id="CHEBI:30616"/>
        <dbReference type="ChEBI" id="CHEBI:43474"/>
        <dbReference type="ChEBI" id="CHEBI:456216"/>
        <dbReference type="EC" id="7.2.2.12"/>
    </reaction>
</comment>
<evidence type="ECO:0000313" key="14">
    <source>
        <dbReference type="Proteomes" id="UP000243063"/>
    </source>
</evidence>
<dbReference type="InterPro" id="IPR023299">
    <property type="entry name" value="ATPase_P-typ_cyto_dom_N"/>
</dbReference>
<keyword evidence="3 10" id="KW-0812">Transmembrane</keyword>
<dbReference type="GO" id="GO:0016463">
    <property type="term" value="F:P-type zinc transporter activity"/>
    <property type="evidence" value="ECO:0007669"/>
    <property type="project" value="UniProtKB-EC"/>
</dbReference>
<proteinExistence type="inferred from homology"/>
<dbReference type="PANTHER" id="PTHR48085">
    <property type="entry name" value="CADMIUM/ZINC-TRANSPORTING ATPASE HMA2-RELATED"/>
    <property type="match status" value="1"/>
</dbReference>
<feature type="transmembrane region" description="Helical" evidence="10">
    <location>
        <begin position="72"/>
        <end position="98"/>
    </location>
</feature>
<dbReference type="InterPro" id="IPR044492">
    <property type="entry name" value="P_typ_ATPase_HD_dom"/>
</dbReference>
<evidence type="ECO:0000259" key="12">
    <source>
        <dbReference type="Pfam" id="PF01814"/>
    </source>
</evidence>
<evidence type="ECO:0000313" key="13">
    <source>
        <dbReference type="EMBL" id="SDT87306.1"/>
    </source>
</evidence>
<feature type="transmembrane region" description="Helical" evidence="10">
    <location>
        <begin position="41"/>
        <end position="60"/>
    </location>
</feature>
<dbReference type="Pfam" id="PF00702">
    <property type="entry name" value="Hydrolase"/>
    <property type="match status" value="1"/>
</dbReference>
<dbReference type="GO" id="GO:0005886">
    <property type="term" value="C:plasma membrane"/>
    <property type="evidence" value="ECO:0007669"/>
    <property type="project" value="UniProtKB-SubCell"/>
</dbReference>
<dbReference type="Gene3D" id="3.40.1110.10">
    <property type="entry name" value="Calcium-transporting ATPase, cytoplasmic domain N"/>
    <property type="match status" value="1"/>
</dbReference>
<dbReference type="GO" id="GO:0016887">
    <property type="term" value="F:ATP hydrolysis activity"/>
    <property type="evidence" value="ECO:0007669"/>
    <property type="project" value="InterPro"/>
</dbReference>
<dbReference type="GO" id="GO:0046872">
    <property type="term" value="F:metal ion binding"/>
    <property type="evidence" value="ECO:0007669"/>
    <property type="project" value="UniProtKB-KW"/>
</dbReference>
<dbReference type="SFLD" id="SFLDG00002">
    <property type="entry name" value="C1.7:_P-type_atpase_like"/>
    <property type="match status" value="1"/>
</dbReference>
<dbReference type="InterPro" id="IPR023214">
    <property type="entry name" value="HAD_sf"/>
</dbReference>
<dbReference type="InterPro" id="IPR051014">
    <property type="entry name" value="Cation_Transport_ATPase_IB"/>
</dbReference>
<dbReference type="RefSeq" id="WP_090211278.1">
    <property type="nucleotide sequence ID" value="NZ_LT629780.1"/>
</dbReference>
<dbReference type="Pfam" id="PF00122">
    <property type="entry name" value="E1-E2_ATPase"/>
    <property type="match status" value="1"/>
</dbReference>
<dbReference type="Pfam" id="PF01814">
    <property type="entry name" value="Hemerythrin"/>
    <property type="match status" value="1"/>
</dbReference>
<sequence length="766" mass="81943">MDLSIWERLLRWRDPALLLLSGLALLAGGLAQWRGDAGLAAASWAAGSLLMALVLGVEIVRRLLRGETGVDLLALLAIGAALAFEQWLVAAVVALMLASGRTLEFLTHQRAERELRALIDRAPREAWLDEGGDLRRVPVEQVRIGQVLLVRLGEVVPVDGRLLSPSASLDESALSGESLPVTRPCDSLLASGVVNIGAPFQLQATQTAAQSTYAGVVRLAEAARRSRAPFVRLADRYALFFIPLSLALAGLAGWLSGDPLRVLAVLVVATPCPLILAVPIAIMGGISRAARRGILIKDGATLEALAGVQQLFLDKTGTLTSGQARLQSVEVRDDGDPQRVLGWAASLAQASVHPISQAIVCAAQQQGLPLQAPQAVEESPGAGLCGRVDGHRVRLGTLSFAQAEQADNRWAASILRRMDYAACGGSFVQVDGELVGALLFADSVRRETPRVIRRLRAAGIRRIVMLTGDRLETAEMIALAAGIDELRAGLSPADKVCAVQEARSAGMTLMVGDGINDAPALAAADVGMAMGAAGATASAEAAGAVLLVDRLDRLVEALEIARQTRAIARQGVLAGMGLSLLAMLAAAFGYLPALAGAVVQELIDVAVILYALRALGPHGAATPWLSGEQIDRLQDKHAQLTRVLDRLQQLAVEYHRLEPEAGRRAFAALVDDLQLLLVEHEHDDERSLYPWLSAQLAGEDPLSALSRGHREIFRLIHLLTRMRDDLLEDPAAIPSDELQTLLIRLDTLVRLHFEQEEELFECLDRR</sequence>
<dbReference type="PROSITE" id="PS00154">
    <property type="entry name" value="ATPASE_E1_E2"/>
    <property type="match status" value="1"/>
</dbReference>
<dbReference type="InterPro" id="IPR018303">
    <property type="entry name" value="ATPase_P-typ_P_site"/>
</dbReference>